<keyword evidence="1" id="KW-0812">Transmembrane</keyword>
<gene>
    <name evidence="2" type="ORF">GCM10023322_39220</name>
</gene>
<evidence type="ECO:0000313" key="2">
    <source>
        <dbReference type="EMBL" id="GAA5188468.1"/>
    </source>
</evidence>
<comment type="caution">
    <text evidence="2">The sequence shown here is derived from an EMBL/GenBank/DDBJ whole genome shotgun (WGS) entry which is preliminary data.</text>
</comment>
<evidence type="ECO:0000256" key="1">
    <source>
        <dbReference type="SAM" id="Phobius"/>
    </source>
</evidence>
<feature type="transmembrane region" description="Helical" evidence="1">
    <location>
        <begin position="49"/>
        <end position="68"/>
    </location>
</feature>
<protein>
    <submittedName>
        <fullName evidence="2">Uncharacterized protein</fullName>
    </submittedName>
</protein>
<keyword evidence="1" id="KW-0472">Membrane</keyword>
<reference evidence="3" key="1">
    <citation type="journal article" date="2019" name="Int. J. Syst. Evol. Microbiol.">
        <title>The Global Catalogue of Microorganisms (GCM) 10K type strain sequencing project: providing services to taxonomists for standard genome sequencing and annotation.</title>
        <authorList>
            <consortium name="The Broad Institute Genomics Platform"/>
            <consortium name="The Broad Institute Genome Sequencing Center for Infectious Disease"/>
            <person name="Wu L."/>
            <person name="Ma J."/>
        </authorList>
    </citation>
    <scope>NUCLEOTIDE SEQUENCE [LARGE SCALE GENOMIC DNA]</scope>
    <source>
        <strain evidence="3">JCM 18304</strain>
    </source>
</reference>
<dbReference type="EMBL" id="BAABJQ010000011">
    <property type="protein sequence ID" value="GAA5188468.1"/>
    <property type="molecule type" value="Genomic_DNA"/>
</dbReference>
<feature type="transmembrane region" description="Helical" evidence="1">
    <location>
        <begin position="21"/>
        <end position="43"/>
    </location>
</feature>
<keyword evidence="3" id="KW-1185">Reference proteome</keyword>
<accession>A0ABP9RXT9</accession>
<evidence type="ECO:0000313" key="3">
    <source>
        <dbReference type="Proteomes" id="UP001501570"/>
    </source>
</evidence>
<proteinExistence type="predicted"/>
<dbReference type="InterPro" id="IPR045924">
    <property type="entry name" value="DUF6343"/>
</dbReference>
<name>A0ABP9RXT9_9ACTN</name>
<dbReference type="Proteomes" id="UP001501570">
    <property type="component" value="Unassembled WGS sequence"/>
</dbReference>
<dbReference type="RefSeq" id="WP_345631490.1">
    <property type="nucleotide sequence ID" value="NZ_BAABJQ010000011.1"/>
</dbReference>
<sequence>MPIGPQPRGARGTAKHPYSALNLRLALASFGLVLLAALAVAMFAFHQPVLGGVAVALAAVTIVDIVVIQLRRRQRRRIDPRHHTLFE</sequence>
<keyword evidence="1" id="KW-1133">Transmembrane helix</keyword>
<organism evidence="2 3">
    <name type="scientific">Rugosimonospora acidiphila</name>
    <dbReference type="NCBI Taxonomy" id="556531"/>
    <lineage>
        <taxon>Bacteria</taxon>
        <taxon>Bacillati</taxon>
        <taxon>Actinomycetota</taxon>
        <taxon>Actinomycetes</taxon>
        <taxon>Micromonosporales</taxon>
        <taxon>Micromonosporaceae</taxon>
        <taxon>Rugosimonospora</taxon>
    </lineage>
</organism>
<dbReference type="Pfam" id="PF19870">
    <property type="entry name" value="DUF6343"/>
    <property type="match status" value="1"/>
</dbReference>